<proteinExistence type="predicted"/>
<keyword evidence="16" id="KW-0560">Oxidoreductase</keyword>
<evidence type="ECO:0000256" key="2">
    <source>
        <dbReference type="ARBA" id="ARBA00022448"/>
    </source>
</evidence>
<feature type="binding site" description="covalent" evidence="11">
    <location>
        <position position="82"/>
    </location>
    <ligand>
        <name>heme c</name>
        <dbReference type="ChEBI" id="CHEBI:61717"/>
        <label>1</label>
    </ligand>
</feature>
<evidence type="ECO:0000313" key="17">
    <source>
        <dbReference type="EMBL" id="VVE63908.1"/>
    </source>
</evidence>
<keyword evidence="8" id="KW-0249">Electron transport</keyword>
<dbReference type="EC" id="1.1.99.3" evidence="16"/>
<feature type="signal peptide" evidence="14">
    <location>
        <begin position="1"/>
        <end position="28"/>
    </location>
</feature>
<feature type="binding site" description="axial binding residue" evidence="12">
    <location>
        <position position="367"/>
    </location>
    <ligand>
        <name>heme c</name>
        <dbReference type="ChEBI" id="CHEBI:61717"/>
        <label>3</label>
    </ligand>
    <ligandPart>
        <name>Fe</name>
        <dbReference type="ChEBI" id="CHEBI:18248"/>
    </ligandPart>
</feature>
<evidence type="ECO:0000256" key="10">
    <source>
        <dbReference type="ARBA" id="ARBA00023136"/>
    </source>
</evidence>
<feature type="compositionally biased region" description="Pro residues" evidence="13">
    <location>
        <begin position="34"/>
        <end position="44"/>
    </location>
</feature>
<dbReference type="PANTHER" id="PTHR35008:SF8">
    <property type="entry name" value="ALCOHOL DEHYDROGENASE CYTOCHROME C SUBUNIT"/>
    <property type="match status" value="1"/>
</dbReference>
<dbReference type="GO" id="GO:0009055">
    <property type="term" value="F:electron transfer activity"/>
    <property type="evidence" value="ECO:0007669"/>
    <property type="project" value="InterPro"/>
</dbReference>
<dbReference type="Proteomes" id="UP000254573">
    <property type="component" value="Unassembled WGS sequence"/>
</dbReference>
<evidence type="ECO:0000256" key="12">
    <source>
        <dbReference type="PIRSR" id="PIRSR000018-51"/>
    </source>
</evidence>
<keyword evidence="6 14" id="KW-0732">Signal</keyword>
<name>A0A378YWR9_9BURK</name>
<evidence type="ECO:0000256" key="5">
    <source>
        <dbReference type="ARBA" id="ARBA00022723"/>
    </source>
</evidence>
<dbReference type="RefSeq" id="WP_169834580.1">
    <property type="nucleotide sequence ID" value="NZ_CABPSO010000003.1"/>
</dbReference>
<evidence type="ECO:0000313" key="18">
    <source>
        <dbReference type="Proteomes" id="UP000254573"/>
    </source>
</evidence>
<evidence type="ECO:0000256" key="4">
    <source>
        <dbReference type="ARBA" id="ARBA00022617"/>
    </source>
</evidence>
<dbReference type="InterPro" id="IPR051459">
    <property type="entry name" value="Cytochrome_c-type_DH"/>
</dbReference>
<evidence type="ECO:0000313" key="16">
    <source>
        <dbReference type="EMBL" id="SUA81625.1"/>
    </source>
</evidence>
<dbReference type="SUPFAM" id="SSF46626">
    <property type="entry name" value="Cytochrome c"/>
    <property type="match status" value="3"/>
</dbReference>
<dbReference type="AlphaFoldDB" id="A0A378YWR9"/>
<dbReference type="InterPro" id="IPR009056">
    <property type="entry name" value="Cyt_c-like_dom"/>
</dbReference>
<feature type="binding site" description="axial binding residue" evidence="12">
    <location>
        <position position="86"/>
    </location>
    <ligand>
        <name>heme c</name>
        <dbReference type="ChEBI" id="CHEBI:61717"/>
        <label>1</label>
    </ligand>
    <ligandPart>
        <name>Fe</name>
        <dbReference type="ChEBI" id="CHEBI:18248"/>
    </ligandPart>
</feature>
<comment type="subcellular location">
    <subcellularLocation>
        <location evidence="1">Cell membrane</location>
    </subcellularLocation>
</comment>
<dbReference type="PANTHER" id="PTHR35008">
    <property type="entry name" value="BLL4482 PROTEIN-RELATED"/>
    <property type="match status" value="1"/>
</dbReference>
<feature type="binding site" description="covalent" evidence="11">
    <location>
        <position position="229"/>
    </location>
    <ligand>
        <name>heme c</name>
        <dbReference type="ChEBI" id="CHEBI:61717"/>
        <label>2</label>
    </ligand>
</feature>
<feature type="domain" description="Cytochrome c" evidence="15">
    <location>
        <begin position="214"/>
        <end position="327"/>
    </location>
</feature>
<reference evidence="16 18" key="1">
    <citation type="submission" date="2018-06" db="EMBL/GenBank/DDBJ databases">
        <authorList>
            <consortium name="Pathogen Informatics"/>
            <person name="Doyle S."/>
        </authorList>
    </citation>
    <scope>NUCLEOTIDE SEQUENCE [LARGE SCALE GENOMIC DNA]</scope>
    <source>
        <strain evidence="16 18">NCTC13160</strain>
    </source>
</reference>
<evidence type="ECO:0000313" key="19">
    <source>
        <dbReference type="Proteomes" id="UP000361468"/>
    </source>
</evidence>
<dbReference type="Pfam" id="PF00034">
    <property type="entry name" value="Cytochrom_C"/>
    <property type="match status" value="1"/>
</dbReference>
<accession>A0A378YWR9</accession>
<dbReference type="EMBL" id="CABPSO010000003">
    <property type="protein sequence ID" value="VVE63908.1"/>
    <property type="molecule type" value="Genomic_DNA"/>
</dbReference>
<keyword evidence="2" id="KW-0813">Transport</keyword>
<sequence length="467" mass="49205">MIRKTMMKRSAGALTLGALAFAAAAVWAQNATPPASPSVSPVPTPSVGASAVTTAGTQAPAANDPQAQLVRQGEYLARAADCAACHTAPKGKPFAGGLPIASPIGTIYSTNITPDKDTGIGNYSLEDFDKAVRHGVAKNGDTLYPAMPYTSYAKVRPADVKALYAYFMSGVQPVAQANKAADIPWPMSMRWPLSIWRKMFAPAVVADAASTDNDPISRGRYLVEGLGHCSACHTPRGFALQEKALTDDSTAFLSGGVVDNFLAKNLRGDVTDGLGNWSEGDITAFLKGGRNDHSAAFGGMTDVVQHSTQYMNDDDLTAIAKYLKTLKPVDPNAKALAYDDTVAKALRTGTDKSNGALTFLDNCAACHRSTGKGYTQTFPTLALSSTVNSADPTSLIHIVLRGGQMPWTKSAPTQYAMPGFDDRLTDQDVADVLTFVRSSWGNKAPAVTAAQVAKVRKDVGAAAQPQR</sequence>
<evidence type="ECO:0000259" key="15">
    <source>
        <dbReference type="PROSITE" id="PS51007"/>
    </source>
</evidence>
<keyword evidence="4 11" id="KW-0349">Heme</keyword>
<dbReference type="InterPro" id="IPR036909">
    <property type="entry name" value="Cyt_c-like_dom_sf"/>
</dbReference>
<dbReference type="InterPro" id="IPR014353">
    <property type="entry name" value="Membr-bd_ADH_cyt_c"/>
</dbReference>
<keyword evidence="3" id="KW-1003">Cell membrane</keyword>
<keyword evidence="10" id="KW-0472">Membrane</keyword>
<evidence type="ECO:0000256" key="13">
    <source>
        <dbReference type="SAM" id="MobiDB-lite"/>
    </source>
</evidence>
<reference evidence="17 19" key="2">
    <citation type="submission" date="2019-08" db="EMBL/GenBank/DDBJ databases">
        <authorList>
            <person name="Peeters C."/>
        </authorList>
    </citation>
    <scope>NUCLEOTIDE SEQUENCE [LARGE SCALE GENOMIC DNA]</scope>
    <source>
        <strain evidence="17 19">LMG 31119</strain>
    </source>
</reference>
<feature type="binding site" description="axial binding residue" evidence="12">
    <location>
        <position position="233"/>
    </location>
    <ligand>
        <name>heme c</name>
        <dbReference type="ChEBI" id="CHEBI:61717"/>
        <label>2</label>
    </ligand>
    <ligandPart>
        <name>Fe</name>
        <dbReference type="ChEBI" id="CHEBI:18248"/>
    </ligandPart>
</feature>
<comment type="cofactor">
    <cofactor evidence="11">
        <name>heme c</name>
        <dbReference type="ChEBI" id="CHEBI:61717"/>
    </cofactor>
    <text evidence="11">Binds 3 heme c groups covalently per subunit.</text>
</comment>
<dbReference type="PIRSF" id="PIRSF000018">
    <property type="entry name" value="Mb_ADH_cyt_c"/>
    <property type="match status" value="1"/>
</dbReference>
<dbReference type="GO" id="GO:0033717">
    <property type="term" value="F:gluconate 2-dehydrogenase (acceptor) activity"/>
    <property type="evidence" value="ECO:0007669"/>
    <property type="project" value="UniProtKB-EC"/>
</dbReference>
<dbReference type="GO" id="GO:0020037">
    <property type="term" value="F:heme binding"/>
    <property type="evidence" value="ECO:0007669"/>
    <property type="project" value="InterPro"/>
</dbReference>
<organism evidence="16 18">
    <name type="scientific">Pandoraea pnomenusa</name>
    <dbReference type="NCBI Taxonomy" id="93220"/>
    <lineage>
        <taxon>Bacteria</taxon>
        <taxon>Pseudomonadati</taxon>
        <taxon>Pseudomonadota</taxon>
        <taxon>Betaproteobacteria</taxon>
        <taxon>Burkholderiales</taxon>
        <taxon>Burkholderiaceae</taxon>
        <taxon>Pandoraea</taxon>
    </lineage>
</organism>
<dbReference type="Proteomes" id="UP000361468">
    <property type="component" value="Unassembled WGS sequence"/>
</dbReference>
<evidence type="ECO:0000256" key="11">
    <source>
        <dbReference type="PIRSR" id="PIRSR000018-50"/>
    </source>
</evidence>
<feature type="domain" description="Cytochrome c" evidence="15">
    <location>
        <begin position="68"/>
        <end position="171"/>
    </location>
</feature>
<dbReference type="EMBL" id="UGSG01000001">
    <property type="protein sequence ID" value="SUA81625.1"/>
    <property type="molecule type" value="Genomic_DNA"/>
</dbReference>
<dbReference type="STRING" id="93220.A6P55_19265"/>
<dbReference type="Gene3D" id="1.10.760.10">
    <property type="entry name" value="Cytochrome c-like domain"/>
    <property type="match status" value="3"/>
</dbReference>
<dbReference type="PROSITE" id="PS51007">
    <property type="entry name" value="CYTC"/>
    <property type="match status" value="3"/>
</dbReference>
<protein>
    <submittedName>
        <fullName evidence="16">Gluconate 2-dehydrogenase cytochrome c subunit</fullName>
        <ecNumber evidence="16">1.1.99.3</ecNumber>
    </submittedName>
</protein>
<keyword evidence="7" id="KW-0677">Repeat</keyword>
<keyword evidence="19" id="KW-1185">Reference proteome</keyword>
<evidence type="ECO:0000256" key="9">
    <source>
        <dbReference type="ARBA" id="ARBA00023004"/>
    </source>
</evidence>
<evidence type="ECO:0000256" key="1">
    <source>
        <dbReference type="ARBA" id="ARBA00004236"/>
    </source>
</evidence>
<dbReference type="PRINTS" id="PR00605">
    <property type="entry name" value="CYTCHROMECIC"/>
</dbReference>
<dbReference type="GO" id="GO:0005506">
    <property type="term" value="F:iron ion binding"/>
    <property type="evidence" value="ECO:0007669"/>
    <property type="project" value="InterPro"/>
</dbReference>
<feature type="binding site" description="covalent" evidence="11">
    <location>
        <position position="366"/>
    </location>
    <ligand>
        <name>heme c</name>
        <dbReference type="ChEBI" id="CHEBI:61717"/>
        <label>3</label>
    </ligand>
</feature>
<evidence type="ECO:0000256" key="8">
    <source>
        <dbReference type="ARBA" id="ARBA00022982"/>
    </source>
</evidence>
<evidence type="ECO:0000256" key="7">
    <source>
        <dbReference type="ARBA" id="ARBA00022737"/>
    </source>
</evidence>
<evidence type="ECO:0000256" key="14">
    <source>
        <dbReference type="SAM" id="SignalP"/>
    </source>
</evidence>
<feature type="binding site" description="covalent" evidence="11">
    <location>
        <position position="363"/>
    </location>
    <ligand>
        <name>heme c</name>
        <dbReference type="ChEBI" id="CHEBI:61717"/>
        <label>3</label>
    </ligand>
</feature>
<evidence type="ECO:0000256" key="3">
    <source>
        <dbReference type="ARBA" id="ARBA00022475"/>
    </source>
</evidence>
<gene>
    <name evidence="16" type="ORF">NCTC13160_04491</name>
    <name evidence="17" type="ORF">PPN31119_01394</name>
</gene>
<dbReference type="InterPro" id="IPR008168">
    <property type="entry name" value="Cyt_C_IC"/>
</dbReference>
<feature type="region of interest" description="Disordered" evidence="13">
    <location>
        <begin position="32"/>
        <end position="64"/>
    </location>
</feature>
<feature type="domain" description="Cytochrome c" evidence="15">
    <location>
        <begin position="350"/>
        <end position="440"/>
    </location>
</feature>
<feature type="binding site" description="covalent" evidence="11">
    <location>
        <position position="232"/>
    </location>
    <ligand>
        <name>heme c</name>
        <dbReference type="ChEBI" id="CHEBI:61717"/>
        <label>2</label>
    </ligand>
</feature>
<keyword evidence="9 12" id="KW-0408">Iron</keyword>
<keyword evidence="5 12" id="KW-0479">Metal-binding</keyword>
<dbReference type="GO" id="GO:0005886">
    <property type="term" value="C:plasma membrane"/>
    <property type="evidence" value="ECO:0007669"/>
    <property type="project" value="UniProtKB-SubCell"/>
</dbReference>
<feature type="binding site" description="covalent" evidence="11">
    <location>
        <position position="85"/>
    </location>
    <ligand>
        <name>heme c</name>
        <dbReference type="ChEBI" id="CHEBI:61717"/>
        <label>1</label>
    </ligand>
</feature>
<evidence type="ECO:0000256" key="6">
    <source>
        <dbReference type="ARBA" id="ARBA00022729"/>
    </source>
</evidence>
<feature type="chain" id="PRO_5016971628" evidence="14">
    <location>
        <begin position="29"/>
        <end position="467"/>
    </location>
</feature>